<evidence type="ECO:0000313" key="1">
    <source>
        <dbReference type="EMBL" id="KAK7040833.1"/>
    </source>
</evidence>
<evidence type="ECO:0000313" key="2">
    <source>
        <dbReference type="Proteomes" id="UP001383192"/>
    </source>
</evidence>
<gene>
    <name evidence="1" type="ORF">VNI00_009429</name>
</gene>
<dbReference type="Proteomes" id="UP001383192">
    <property type="component" value="Unassembled WGS sequence"/>
</dbReference>
<name>A0AAW0CQ85_9AGAR</name>
<reference evidence="1 2" key="1">
    <citation type="submission" date="2024-01" db="EMBL/GenBank/DDBJ databases">
        <title>A draft genome for a cacao thread blight-causing isolate of Paramarasmius palmivorus.</title>
        <authorList>
            <person name="Baruah I.K."/>
            <person name="Bukari Y."/>
            <person name="Amoako-Attah I."/>
            <person name="Meinhardt L.W."/>
            <person name="Bailey B.A."/>
            <person name="Cohen S.P."/>
        </authorList>
    </citation>
    <scope>NUCLEOTIDE SEQUENCE [LARGE SCALE GENOMIC DNA]</scope>
    <source>
        <strain evidence="1 2">GH-12</strain>
    </source>
</reference>
<dbReference type="EMBL" id="JAYKXP010000035">
    <property type="protein sequence ID" value="KAK7040833.1"/>
    <property type="molecule type" value="Genomic_DNA"/>
</dbReference>
<proteinExistence type="predicted"/>
<accession>A0AAW0CQ85</accession>
<dbReference type="AlphaFoldDB" id="A0AAW0CQ85"/>
<sequence>MPRRKTRSKGDIQAANRLKASNYYYRHRETILARHRAHREQAKREEEITRNVFSLIRTSFPTLPAHRFKITKEETQMRFQRDQAGIGKDATTFLDPLGCLRRLKKKISSETGGSVSTYINNAFLLTMQVRTSGSQSASTPLSRAYDMFMQILSQINRLDDLVLNDHGAGKEYQRVQAFREQVRWIIRCLDDIDMYMLDPDADPQKAYNQGKLAFQDPGNQEFIDGLTGAPKVEYMTSIGRSV</sequence>
<keyword evidence="2" id="KW-1185">Reference proteome</keyword>
<organism evidence="1 2">
    <name type="scientific">Paramarasmius palmivorus</name>
    <dbReference type="NCBI Taxonomy" id="297713"/>
    <lineage>
        <taxon>Eukaryota</taxon>
        <taxon>Fungi</taxon>
        <taxon>Dikarya</taxon>
        <taxon>Basidiomycota</taxon>
        <taxon>Agaricomycotina</taxon>
        <taxon>Agaricomycetes</taxon>
        <taxon>Agaricomycetidae</taxon>
        <taxon>Agaricales</taxon>
        <taxon>Marasmiineae</taxon>
        <taxon>Marasmiaceae</taxon>
        <taxon>Paramarasmius</taxon>
    </lineage>
</organism>
<comment type="caution">
    <text evidence="1">The sequence shown here is derived from an EMBL/GenBank/DDBJ whole genome shotgun (WGS) entry which is preliminary data.</text>
</comment>
<protein>
    <submittedName>
        <fullName evidence="1">Uncharacterized protein</fullName>
    </submittedName>
</protein>